<keyword evidence="1" id="KW-0812">Transmembrane</keyword>
<organism evidence="2 3">
    <name type="scientific">Marinobacter subterrani</name>
    <dbReference type="NCBI Taxonomy" id="1658765"/>
    <lineage>
        <taxon>Bacteria</taxon>
        <taxon>Pseudomonadati</taxon>
        <taxon>Pseudomonadota</taxon>
        <taxon>Gammaproteobacteria</taxon>
        <taxon>Pseudomonadales</taxon>
        <taxon>Marinobacteraceae</taxon>
        <taxon>Marinobacter</taxon>
    </lineage>
</organism>
<feature type="transmembrane region" description="Helical" evidence="1">
    <location>
        <begin position="38"/>
        <end position="56"/>
    </location>
</feature>
<evidence type="ECO:0000313" key="2">
    <source>
        <dbReference type="EMBL" id="KMQ73892.1"/>
    </source>
</evidence>
<sequence>MNEAVFSQIAMLVFLTGLIVWMGFIVWDLAKKSQAGKFGTIALFTVLGAGVVGFLVKTVLVEIMQI</sequence>
<dbReference type="EMBL" id="LFBU01000001">
    <property type="protein sequence ID" value="KMQ73892.1"/>
    <property type="molecule type" value="Genomic_DNA"/>
</dbReference>
<proteinExistence type="predicted"/>
<name>A0A0J7J6U9_9GAMM</name>
<dbReference type="STRING" id="1658765.Msub_10054"/>
<protein>
    <recommendedName>
        <fullName evidence="4">DUF2788 domain-containing protein</fullName>
    </recommendedName>
</protein>
<dbReference type="InterPro" id="IPR021249">
    <property type="entry name" value="DUF2788"/>
</dbReference>
<dbReference type="PATRIC" id="fig|1658765.3.peg.54"/>
<dbReference type="RefSeq" id="WP_048494172.1">
    <property type="nucleotide sequence ID" value="NZ_JADQCF010000070.1"/>
</dbReference>
<comment type="caution">
    <text evidence="2">The sequence shown here is derived from an EMBL/GenBank/DDBJ whole genome shotgun (WGS) entry which is preliminary data.</text>
</comment>
<dbReference type="Proteomes" id="UP000036102">
    <property type="component" value="Unassembled WGS sequence"/>
</dbReference>
<keyword evidence="1" id="KW-0472">Membrane</keyword>
<evidence type="ECO:0000313" key="3">
    <source>
        <dbReference type="Proteomes" id="UP000036102"/>
    </source>
</evidence>
<accession>A0A0J7J6U9</accession>
<reference evidence="2 3" key="1">
    <citation type="submission" date="2015-06" db="EMBL/GenBank/DDBJ databases">
        <title>Marinobacter subterrani, a genetically tractable neutrophilic iron-oxidizing strain isolated from the Soudan Iron Mine.</title>
        <authorList>
            <person name="Bonis B.M."/>
            <person name="Gralnick J.A."/>
        </authorList>
    </citation>
    <scope>NUCLEOTIDE SEQUENCE [LARGE SCALE GENOMIC DNA]</scope>
    <source>
        <strain evidence="2 3">JG233</strain>
    </source>
</reference>
<keyword evidence="3" id="KW-1185">Reference proteome</keyword>
<keyword evidence="1" id="KW-1133">Transmembrane helix</keyword>
<feature type="transmembrane region" description="Helical" evidence="1">
    <location>
        <begin position="6"/>
        <end position="26"/>
    </location>
</feature>
<dbReference type="Pfam" id="PF10981">
    <property type="entry name" value="DUF2788"/>
    <property type="match status" value="1"/>
</dbReference>
<evidence type="ECO:0000256" key="1">
    <source>
        <dbReference type="SAM" id="Phobius"/>
    </source>
</evidence>
<gene>
    <name evidence="2" type="ORF">Msub_10054</name>
</gene>
<dbReference type="OrthoDB" id="5625617at2"/>
<evidence type="ECO:0008006" key="4">
    <source>
        <dbReference type="Google" id="ProtNLM"/>
    </source>
</evidence>
<dbReference type="AlphaFoldDB" id="A0A0J7J6U9"/>